<dbReference type="Proteomes" id="UP001148662">
    <property type="component" value="Unassembled WGS sequence"/>
</dbReference>
<gene>
    <name evidence="1" type="ORF">NM688_g7907</name>
</gene>
<proteinExistence type="predicted"/>
<evidence type="ECO:0000313" key="1">
    <source>
        <dbReference type="EMBL" id="KAJ3529061.1"/>
    </source>
</evidence>
<organism evidence="1 2">
    <name type="scientific">Phlebia brevispora</name>
    <dbReference type="NCBI Taxonomy" id="194682"/>
    <lineage>
        <taxon>Eukaryota</taxon>
        <taxon>Fungi</taxon>
        <taxon>Dikarya</taxon>
        <taxon>Basidiomycota</taxon>
        <taxon>Agaricomycotina</taxon>
        <taxon>Agaricomycetes</taxon>
        <taxon>Polyporales</taxon>
        <taxon>Meruliaceae</taxon>
        <taxon>Phlebia</taxon>
    </lineage>
</organism>
<name>A0ACC1RZU0_9APHY</name>
<reference evidence="1" key="1">
    <citation type="submission" date="2022-07" db="EMBL/GenBank/DDBJ databases">
        <title>Genome Sequence of Phlebia brevispora.</title>
        <authorList>
            <person name="Buettner E."/>
        </authorList>
    </citation>
    <scope>NUCLEOTIDE SEQUENCE</scope>
    <source>
        <strain evidence="1">MPL23</strain>
    </source>
</reference>
<protein>
    <submittedName>
        <fullName evidence="1">Uncharacterized protein</fullName>
    </submittedName>
</protein>
<comment type="caution">
    <text evidence="1">The sequence shown here is derived from an EMBL/GenBank/DDBJ whole genome shotgun (WGS) entry which is preliminary data.</text>
</comment>
<dbReference type="EMBL" id="JANHOG010001972">
    <property type="protein sequence ID" value="KAJ3529061.1"/>
    <property type="molecule type" value="Genomic_DNA"/>
</dbReference>
<sequence>MRFFTPLLCIAAAFGLASSNPVNVNVARQEAARFGSVTVEPSTVNYDGEITITYNSSKALAQPRYLDVYIQGTLSSGFVEPYYLLGRFDYGNATVLEFQSTLPKLYTSPTNGYSEDAGYDIWAFITYPSPDGGAYVVGGTSAGLSVTTD</sequence>
<accession>A0ACC1RZU0</accession>
<evidence type="ECO:0000313" key="2">
    <source>
        <dbReference type="Proteomes" id="UP001148662"/>
    </source>
</evidence>
<keyword evidence="2" id="KW-1185">Reference proteome</keyword>